<sequence>MHKWVLAGIVYVVLVIGGFTVYEQLFDSADQQAGAATAGHAAGNEQAGGHGQGAGNESNPGNVHGNGNESGSRHGAASGTENGHGAPDGAETGHDTASGGDNRHGTEHGHADAAHQEHTGESEVHASIEANASEVKISLKDKAGNPVNELEVNHEKLLHFIIVDQNLEKYYHLHPEQAGDGEFRIAYRLPEGNYKGFVDIKPKDLAYHVEPISFVVGHPGAAASGQGLKPDTALTKTVEGETVKLTMSSFQANHPVQLSFELDQTHLTPYLGAMGHVVILDEKAENFLHVHPADEAKPVFETTFSRAGTYKIWAEFQQNGKVRAFPFVVKITNNP</sequence>
<feature type="transmembrane region" description="Helical" evidence="2">
    <location>
        <begin position="5"/>
        <end position="22"/>
    </location>
</feature>
<protein>
    <recommendedName>
        <fullName evidence="5">Secreted protein</fullName>
    </recommendedName>
</protein>
<keyword evidence="4" id="KW-1185">Reference proteome</keyword>
<feature type="region of interest" description="Disordered" evidence="1">
    <location>
        <begin position="37"/>
        <end position="124"/>
    </location>
</feature>
<proteinExistence type="predicted"/>
<evidence type="ECO:0000256" key="1">
    <source>
        <dbReference type="SAM" id="MobiDB-lite"/>
    </source>
</evidence>
<feature type="compositionally biased region" description="Polar residues" evidence="1">
    <location>
        <begin position="55"/>
        <end position="70"/>
    </location>
</feature>
<dbReference type="RefSeq" id="WP_251873244.1">
    <property type="nucleotide sequence ID" value="NZ_CP098755.1"/>
</dbReference>
<evidence type="ECO:0008006" key="5">
    <source>
        <dbReference type="Google" id="ProtNLM"/>
    </source>
</evidence>
<dbReference type="Proteomes" id="UP001056500">
    <property type="component" value="Chromosome"/>
</dbReference>
<feature type="compositionally biased region" description="Basic and acidic residues" evidence="1">
    <location>
        <begin position="101"/>
        <end position="124"/>
    </location>
</feature>
<keyword evidence="2" id="KW-1133">Transmembrane helix</keyword>
<organism evidence="3 4">
    <name type="scientific">Brevibacillus ruminantium</name>
    <dbReference type="NCBI Taxonomy" id="2950604"/>
    <lineage>
        <taxon>Bacteria</taxon>
        <taxon>Bacillati</taxon>
        <taxon>Bacillota</taxon>
        <taxon>Bacilli</taxon>
        <taxon>Bacillales</taxon>
        <taxon>Paenibacillaceae</taxon>
        <taxon>Brevibacillus</taxon>
    </lineage>
</organism>
<name>A0ABY4WG74_9BACL</name>
<dbReference type="EMBL" id="CP098755">
    <property type="protein sequence ID" value="USG66156.1"/>
    <property type="molecule type" value="Genomic_DNA"/>
</dbReference>
<evidence type="ECO:0000256" key="2">
    <source>
        <dbReference type="SAM" id="Phobius"/>
    </source>
</evidence>
<keyword evidence="2" id="KW-0812">Transmembrane</keyword>
<gene>
    <name evidence="3" type="ORF">NDK47_02125</name>
</gene>
<evidence type="ECO:0000313" key="3">
    <source>
        <dbReference type="EMBL" id="USG66156.1"/>
    </source>
</evidence>
<keyword evidence="2" id="KW-0472">Membrane</keyword>
<reference evidence="3" key="1">
    <citation type="submission" date="2022-06" db="EMBL/GenBank/DDBJ databases">
        <title>Genome sequencing of Brevibacillus sp. BB3-R1.</title>
        <authorList>
            <person name="Heo J."/>
            <person name="Lee D."/>
            <person name="Won M."/>
            <person name="Han B.-H."/>
            <person name="Hong S.-B."/>
            <person name="Kwon S.-W."/>
        </authorList>
    </citation>
    <scope>NUCLEOTIDE SEQUENCE</scope>
    <source>
        <strain evidence="3">BB3-R1</strain>
    </source>
</reference>
<accession>A0ABY4WG74</accession>
<evidence type="ECO:0000313" key="4">
    <source>
        <dbReference type="Proteomes" id="UP001056500"/>
    </source>
</evidence>